<feature type="region of interest" description="Disordered" evidence="1">
    <location>
        <begin position="112"/>
        <end position="135"/>
    </location>
</feature>
<protein>
    <submittedName>
        <fullName evidence="2">Uncharacterized protein</fullName>
    </submittedName>
</protein>
<sequence>MAGGVTFNPEDLKTFRDNLNDLLTAIRGDTVLTEHLNSVAPGPVDFGEHIAGFDSAQDLAGLYNDQYTGFQKNFESFKSALEVLAEAADRIATNYENAANADAVSAQSVDDAFDTAPVSQPQAQAQTQTTTQSTS</sequence>
<organism evidence="2 3">
    <name type="scientific">Rugosimonospora africana</name>
    <dbReference type="NCBI Taxonomy" id="556532"/>
    <lineage>
        <taxon>Bacteria</taxon>
        <taxon>Bacillati</taxon>
        <taxon>Actinomycetota</taxon>
        <taxon>Actinomycetes</taxon>
        <taxon>Micromonosporales</taxon>
        <taxon>Micromonosporaceae</taxon>
        <taxon>Rugosimonospora</taxon>
    </lineage>
</organism>
<dbReference type="EMBL" id="BONZ01000073">
    <property type="protein sequence ID" value="GIH18846.1"/>
    <property type="molecule type" value="Genomic_DNA"/>
</dbReference>
<evidence type="ECO:0000256" key="1">
    <source>
        <dbReference type="SAM" id="MobiDB-lite"/>
    </source>
</evidence>
<reference evidence="2" key="1">
    <citation type="submission" date="2021-01" db="EMBL/GenBank/DDBJ databases">
        <title>Whole genome shotgun sequence of Rugosimonospora africana NBRC 104875.</title>
        <authorList>
            <person name="Komaki H."/>
            <person name="Tamura T."/>
        </authorList>
    </citation>
    <scope>NUCLEOTIDE SEQUENCE</scope>
    <source>
        <strain evidence="2">NBRC 104875</strain>
    </source>
</reference>
<name>A0A8J3R282_9ACTN</name>
<proteinExistence type="predicted"/>
<dbReference type="Proteomes" id="UP000642748">
    <property type="component" value="Unassembled WGS sequence"/>
</dbReference>
<gene>
    <name evidence="2" type="ORF">Raf01_70180</name>
</gene>
<evidence type="ECO:0000313" key="3">
    <source>
        <dbReference type="Proteomes" id="UP000642748"/>
    </source>
</evidence>
<accession>A0A8J3R282</accession>
<comment type="caution">
    <text evidence="2">The sequence shown here is derived from an EMBL/GenBank/DDBJ whole genome shotgun (WGS) entry which is preliminary data.</text>
</comment>
<keyword evidence="3" id="KW-1185">Reference proteome</keyword>
<evidence type="ECO:0000313" key="2">
    <source>
        <dbReference type="EMBL" id="GIH18846.1"/>
    </source>
</evidence>
<dbReference type="AlphaFoldDB" id="A0A8J3R282"/>
<dbReference type="RefSeq" id="WP_203922341.1">
    <property type="nucleotide sequence ID" value="NZ_BONZ01000073.1"/>
</dbReference>